<dbReference type="Proteomes" id="UP000269721">
    <property type="component" value="Unassembled WGS sequence"/>
</dbReference>
<organism evidence="1 2">
    <name type="scientific">Blyttiomyces helicus</name>
    <dbReference type="NCBI Taxonomy" id="388810"/>
    <lineage>
        <taxon>Eukaryota</taxon>
        <taxon>Fungi</taxon>
        <taxon>Fungi incertae sedis</taxon>
        <taxon>Chytridiomycota</taxon>
        <taxon>Chytridiomycota incertae sedis</taxon>
        <taxon>Chytridiomycetes</taxon>
        <taxon>Chytridiomycetes incertae sedis</taxon>
        <taxon>Blyttiomyces</taxon>
    </lineage>
</organism>
<gene>
    <name evidence="1" type="ORF">BDK51DRAFT_30543</name>
</gene>
<sequence length="105" mass="12153">GKQADNNDWRIVSDDVIFKPLELPQNRFKEFENYFQSKAGASKKDMKTDFENYGVIFQRLRDGLIKIMATSCVGDSSGTPTTLTGGGRQDIRRNIRELRQRQNHW</sequence>
<dbReference type="EMBL" id="KZ994145">
    <property type="protein sequence ID" value="RKO93697.1"/>
    <property type="molecule type" value="Genomic_DNA"/>
</dbReference>
<evidence type="ECO:0000313" key="2">
    <source>
        <dbReference type="Proteomes" id="UP000269721"/>
    </source>
</evidence>
<evidence type="ECO:0000313" key="1">
    <source>
        <dbReference type="EMBL" id="RKO93697.1"/>
    </source>
</evidence>
<reference evidence="2" key="1">
    <citation type="journal article" date="2018" name="Nat. Microbiol.">
        <title>Leveraging single-cell genomics to expand the fungal tree of life.</title>
        <authorList>
            <person name="Ahrendt S.R."/>
            <person name="Quandt C.A."/>
            <person name="Ciobanu D."/>
            <person name="Clum A."/>
            <person name="Salamov A."/>
            <person name="Andreopoulos B."/>
            <person name="Cheng J.F."/>
            <person name="Woyke T."/>
            <person name="Pelin A."/>
            <person name="Henrissat B."/>
            <person name="Reynolds N.K."/>
            <person name="Benny G.L."/>
            <person name="Smith M.E."/>
            <person name="James T.Y."/>
            <person name="Grigoriev I.V."/>
        </authorList>
    </citation>
    <scope>NUCLEOTIDE SEQUENCE [LARGE SCALE GENOMIC DNA]</scope>
</reference>
<protein>
    <submittedName>
        <fullName evidence="1">Uncharacterized protein</fullName>
    </submittedName>
</protein>
<dbReference type="AlphaFoldDB" id="A0A4V1ISI7"/>
<accession>A0A4V1ISI7</accession>
<proteinExistence type="predicted"/>
<feature type="non-terminal residue" evidence="1">
    <location>
        <position position="1"/>
    </location>
</feature>
<name>A0A4V1ISI7_9FUNG</name>
<keyword evidence="2" id="KW-1185">Reference proteome</keyword>